<keyword evidence="2" id="KW-0963">Cytoplasm</keyword>
<comment type="subcellular location">
    <subcellularLocation>
        <location evidence="1">Cytoplasm</location>
    </subcellularLocation>
</comment>
<protein>
    <submittedName>
        <fullName evidence="7">Proteasome stabiliser-domain-containing protein</fullName>
    </submittedName>
</protein>
<sequence>MADAVPDEAKELRLVNNVELKIALADTDPKLQKLLNLYLPPLLMKLGSPHASVRNKVVAVCSHINTRIKPANLLLPVPALLEQFKDPAVGGAHPLIRNFDLMYITTGIDRMPVTERLELLPALVRDISGNSNDHHQRTLFNLLLRLLQDFVPPARGVPQDVALREELFRKQAQDAKWLAGWFSKLMLLNLNIFSQADKSCPGLSAQDVEFLTLGKKETFTPWSVLAEIKVAVLKFVASGAFTDEERYFVALIASTDTNSAVADPAEDVFKRAMPSISLEDALIVDELYGLMLGHPGVPPAKLTLQTKILGLLSKSAKATGAARKSEIEKILDIGLETTYPRLRQAVFNFMTWVSRMADDGLTHSLAPGAIEKLRYWLLEDQAASDELRGYAYETLALLSSRCIHILLEPGLDIIRFLFRQLRDDRGGVAVSIEGALGVILTKIARERLEEPVKIALENMLLDTIVEEKRGAGQAIKWAGRLLEFGSVVGRWAGTLAVGMGGTVAEEGGKALHPYDYRLINPEASIQAIKNTIQSSEQMEIDADSSQSLVENKFAFPQFAPLVSYFFSTPHTLPASFGGARNLVAGKLPPKSFAAALDFAKRIAIWEALGPQQADVKIDEDWHHNVDSIIDTDEAARSRVELFLQRQEASVVTALLDVAWEGMIYERGEGTDHIKGVWNVLATLAPQSLVERYTAALPAISKLLNAPKAETRRVAALAVGLLGSHPAVPESTLELFVQEILAGIQGQKSGGFWAFGFLLSRLQFRSRLDVMPAAIIEKGVREILSTLAESRDATVVETAIEALGELAVSTVIEAGMLDDAEKTRKALVEKAKRGHEKSMQTLGYLALLYPEESAQAASIIDELIKLGENGGMEMAFVAGEALANASAGWGSSAVRRRRRIAGVQWSPKKREGVRGLLNQFLKRASESGGGGKRRTTVVGLLSVFEFCTEDEAVKERLGEAQQAFRSFLTDRDDFIQETAARGLTAVYSLSDEETRKDLVRSLVSSFTGETKQKIQVSRDTQLFEPGQMPTGDGSSIGSYGDIMSLASELGDPSLVYKFMTLARHNSVWASRAAFGRFGLGKILSNSSEVKDNEKLWPVLYRYRFDPSSGVRQSMDSIWQALGGGSETVERWWEDILRECLKGAVRGSEWRVREASIGAMADLLGGRRVAQYKMHLHDIWAIAFKVLDDVKESVRVAAMKLCKVLTAGMVRTLEGDAGTKDNVEILSMLMEFLMGRQGLEAEAKEVQLFALSTLLHVIKSAGDQLRPWIPDIVEKMLILLADVEPEAVNYLIMNADKYNTTGEDIDRMRLNSIRASPIMSAIEDLLDSLDTSSTAKLVPRLVKAIRTSLSLPSKVGCSRVVVNLVMRHPVLFKPHSDEMIKAVLGAVKDRSEVVSKSYAVAAGYACRVATDKGISQIVQWAKRGYWEGEERDRRASGAVLGAVYKHATDRANALAVDILPFVFIAKSDTDESVSEEFSKTWTENTGGSGAIKLYLSEIVQLSTANLTSARWSTRQTCALALAEAAVSISRDITAAQFQLLWPALVAAVAGKSWEGKEKVLEAFVTFACDTKAMVGLDASKMKELEQIVLREAKRNNRAYRGPALKCLGIYADGFETLDLFEKAYDIVDAAVAPPDEDEMDVDGEEGKSEKQLGTDERLRQNAVVLNGVKAIAQAFRPSLNSDDKAVLNQASRLLEMLEKHLVGASIDLKTCGIDSAALIVKRLAQSNVRMGGNTWTSAIKRLWARIAGHGCDRTFEAGRIKAATALESFTQIIARHNAASSAEDGRELVTKIQGEVAQMLQNEQSAMVRRVLDPAAASLRQL</sequence>
<dbReference type="InParanoid" id="A0A5J5EFL5"/>
<dbReference type="Pfam" id="PF23731">
    <property type="entry name" value="ARM_ECM29_C"/>
    <property type="match status" value="1"/>
</dbReference>
<evidence type="ECO:0000256" key="3">
    <source>
        <dbReference type="ARBA" id="ARBA00022737"/>
    </source>
</evidence>
<dbReference type="InterPro" id="IPR016024">
    <property type="entry name" value="ARM-type_fold"/>
</dbReference>
<feature type="domain" description="Proteasome adapter and scaffold protein ECM29 HEAT-repeat" evidence="6">
    <location>
        <begin position="1263"/>
        <end position="1423"/>
    </location>
</feature>
<keyword evidence="8" id="KW-1185">Reference proteome</keyword>
<evidence type="ECO:0000313" key="8">
    <source>
        <dbReference type="Proteomes" id="UP000326924"/>
    </source>
</evidence>
<feature type="domain" description="Proteasome component Ecm29 N-terminal" evidence="5">
    <location>
        <begin position="15"/>
        <end position="493"/>
    </location>
</feature>
<accession>A0A5J5EFL5</accession>
<evidence type="ECO:0000313" key="7">
    <source>
        <dbReference type="EMBL" id="KAA8894140.1"/>
    </source>
</evidence>
<dbReference type="InterPro" id="IPR055443">
    <property type="entry name" value="HEAT_ECM29"/>
</dbReference>
<dbReference type="GO" id="GO:0036503">
    <property type="term" value="P:ERAD pathway"/>
    <property type="evidence" value="ECO:0007669"/>
    <property type="project" value="TreeGrafter"/>
</dbReference>
<dbReference type="GO" id="GO:0000502">
    <property type="term" value="C:proteasome complex"/>
    <property type="evidence" value="ECO:0007669"/>
    <property type="project" value="UniProtKB-KW"/>
</dbReference>
<dbReference type="Proteomes" id="UP000326924">
    <property type="component" value="Unassembled WGS sequence"/>
</dbReference>
<organism evidence="7 8">
    <name type="scientific">Sphaerosporella brunnea</name>
    <dbReference type="NCBI Taxonomy" id="1250544"/>
    <lineage>
        <taxon>Eukaryota</taxon>
        <taxon>Fungi</taxon>
        <taxon>Dikarya</taxon>
        <taxon>Ascomycota</taxon>
        <taxon>Pezizomycotina</taxon>
        <taxon>Pezizomycetes</taxon>
        <taxon>Pezizales</taxon>
        <taxon>Pyronemataceae</taxon>
        <taxon>Sphaerosporella</taxon>
    </lineage>
</organism>
<dbReference type="PANTHER" id="PTHR23346">
    <property type="entry name" value="TRANSLATIONAL ACTIVATOR GCN1-RELATED"/>
    <property type="match status" value="1"/>
</dbReference>
<evidence type="ECO:0000256" key="1">
    <source>
        <dbReference type="ARBA" id="ARBA00004496"/>
    </source>
</evidence>
<evidence type="ECO:0000256" key="4">
    <source>
        <dbReference type="ARBA" id="ARBA00022942"/>
    </source>
</evidence>
<dbReference type="PANTHER" id="PTHR23346:SF19">
    <property type="entry name" value="PROTEASOME ADAPTER AND SCAFFOLD PROTEIN ECM29"/>
    <property type="match status" value="1"/>
</dbReference>
<dbReference type="GO" id="GO:0043248">
    <property type="term" value="P:proteasome assembly"/>
    <property type="evidence" value="ECO:0007669"/>
    <property type="project" value="InterPro"/>
</dbReference>
<dbReference type="OrthoDB" id="16066at2759"/>
<dbReference type="Gene3D" id="1.25.10.10">
    <property type="entry name" value="Leucine-rich Repeat Variant"/>
    <property type="match status" value="2"/>
</dbReference>
<evidence type="ECO:0000256" key="2">
    <source>
        <dbReference type="ARBA" id="ARBA00022490"/>
    </source>
</evidence>
<dbReference type="EMBL" id="VXIS01000362">
    <property type="protein sequence ID" value="KAA8894140.1"/>
    <property type="molecule type" value="Genomic_DNA"/>
</dbReference>
<dbReference type="SUPFAM" id="SSF48371">
    <property type="entry name" value="ARM repeat"/>
    <property type="match status" value="3"/>
</dbReference>
<gene>
    <name evidence="7" type="ORF">FN846DRAFT_901045</name>
</gene>
<comment type="caution">
    <text evidence="7">The sequence shown here is derived from an EMBL/GenBank/DDBJ whole genome shotgun (WGS) entry which is preliminary data.</text>
</comment>
<dbReference type="GO" id="GO:0005737">
    <property type="term" value="C:cytoplasm"/>
    <property type="evidence" value="ECO:0007669"/>
    <property type="project" value="UniProtKB-SubCell"/>
</dbReference>
<dbReference type="InterPro" id="IPR024372">
    <property type="entry name" value="Ecm29_N"/>
</dbReference>
<evidence type="ECO:0000259" key="6">
    <source>
        <dbReference type="Pfam" id="PF24492"/>
    </source>
</evidence>
<keyword evidence="4 7" id="KW-0647">Proteasome</keyword>
<name>A0A5J5EFL5_9PEZI</name>
<evidence type="ECO:0000259" key="5">
    <source>
        <dbReference type="Pfam" id="PF13001"/>
    </source>
</evidence>
<keyword evidence="3" id="KW-0677">Repeat</keyword>
<dbReference type="GO" id="GO:0060090">
    <property type="term" value="F:molecular adaptor activity"/>
    <property type="evidence" value="ECO:0007669"/>
    <property type="project" value="InterPro"/>
</dbReference>
<dbReference type="GO" id="GO:0005634">
    <property type="term" value="C:nucleus"/>
    <property type="evidence" value="ECO:0007669"/>
    <property type="project" value="TreeGrafter"/>
</dbReference>
<dbReference type="FunCoup" id="A0A5J5EFL5">
    <property type="interactions" value="1025"/>
</dbReference>
<reference evidence="7 8" key="1">
    <citation type="submission" date="2019-09" db="EMBL/GenBank/DDBJ databases">
        <title>Draft genome of the ectomycorrhizal ascomycete Sphaerosporella brunnea.</title>
        <authorList>
            <consortium name="DOE Joint Genome Institute"/>
            <person name="Benucci G.M."/>
            <person name="Marozzi G."/>
            <person name="Antonielli L."/>
            <person name="Sanchez S."/>
            <person name="Marco P."/>
            <person name="Wang X."/>
            <person name="Falini L.B."/>
            <person name="Barry K."/>
            <person name="Haridas S."/>
            <person name="Lipzen A."/>
            <person name="Labutti K."/>
            <person name="Grigoriev I.V."/>
            <person name="Murat C."/>
            <person name="Martin F."/>
            <person name="Albertini E."/>
            <person name="Donnini D."/>
            <person name="Bonito G."/>
        </authorList>
    </citation>
    <scope>NUCLEOTIDE SEQUENCE [LARGE SCALE GENOMIC DNA]</scope>
    <source>
        <strain evidence="7 8">Sb_GMNB300</strain>
    </source>
</reference>
<dbReference type="InterPro" id="IPR011989">
    <property type="entry name" value="ARM-like"/>
</dbReference>
<proteinExistence type="predicted"/>
<dbReference type="Pfam" id="PF13001">
    <property type="entry name" value="ECM29_N"/>
    <property type="match status" value="1"/>
</dbReference>
<dbReference type="Pfam" id="PF24492">
    <property type="entry name" value="HEAT_ECM29"/>
    <property type="match status" value="1"/>
</dbReference>